<evidence type="ECO:0000313" key="2">
    <source>
        <dbReference type="Proteomes" id="UP001206925"/>
    </source>
</evidence>
<name>A0AAD5CF79_AMBAR</name>
<protein>
    <submittedName>
        <fullName evidence="1">Uncharacterized protein</fullName>
    </submittedName>
</protein>
<gene>
    <name evidence="1" type="ORF">M8C21_012234</name>
</gene>
<evidence type="ECO:0000313" key="1">
    <source>
        <dbReference type="EMBL" id="KAI7739489.1"/>
    </source>
</evidence>
<dbReference type="Proteomes" id="UP001206925">
    <property type="component" value="Unassembled WGS sequence"/>
</dbReference>
<sequence>FKRNRGNLGFNWVIAINSKQSIQTIDLFPQAVAAKDYTVDMATATKDYTVDMAVARRTTRSRRPNKPRTTPILWWRSKLKSLVHFSLNMAINGLKRFVVHVKGIPIGHFCHGPSSPKNEDDILREQIHWVYENCGSVPFSSLEHPKFNAILNKLRLPSVGRMDLAGERLDSGYKQARIRDAMFFQIASDGWKSNRGFESFDSFDSLVNLLVNLPNGTGLIDGRCLQTGNVSELFKVANFINNKSHVKKSLVKYHLQEYGRVGLLRVPINGGNIFVFAFETVFDFVEDVLSSARALQLVVLDEGYKFRRRIKLRGRLKK</sequence>
<accession>A0AAD5CF79</accession>
<organism evidence="1 2">
    <name type="scientific">Ambrosia artemisiifolia</name>
    <name type="common">Common ragweed</name>
    <dbReference type="NCBI Taxonomy" id="4212"/>
    <lineage>
        <taxon>Eukaryota</taxon>
        <taxon>Viridiplantae</taxon>
        <taxon>Streptophyta</taxon>
        <taxon>Embryophyta</taxon>
        <taxon>Tracheophyta</taxon>
        <taxon>Spermatophyta</taxon>
        <taxon>Magnoliopsida</taxon>
        <taxon>eudicotyledons</taxon>
        <taxon>Gunneridae</taxon>
        <taxon>Pentapetalae</taxon>
        <taxon>asterids</taxon>
        <taxon>campanulids</taxon>
        <taxon>Asterales</taxon>
        <taxon>Asteraceae</taxon>
        <taxon>Asteroideae</taxon>
        <taxon>Heliantheae alliance</taxon>
        <taxon>Heliantheae</taxon>
        <taxon>Ambrosia</taxon>
    </lineage>
</organism>
<feature type="non-terminal residue" evidence="1">
    <location>
        <position position="318"/>
    </location>
</feature>
<keyword evidence="2" id="KW-1185">Reference proteome</keyword>
<comment type="caution">
    <text evidence="1">The sequence shown here is derived from an EMBL/GenBank/DDBJ whole genome shotgun (WGS) entry which is preliminary data.</text>
</comment>
<dbReference type="AlphaFoldDB" id="A0AAD5CF79"/>
<reference evidence="1" key="1">
    <citation type="submission" date="2022-06" db="EMBL/GenBank/DDBJ databases">
        <title>Uncovering the hologenomic basis of an extraordinary plant invasion.</title>
        <authorList>
            <person name="Bieker V.C."/>
            <person name="Martin M.D."/>
            <person name="Gilbert T."/>
            <person name="Hodgins K."/>
            <person name="Battlay P."/>
            <person name="Petersen B."/>
            <person name="Wilson J."/>
        </authorList>
    </citation>
    <scope>NUCLEOTIDE SEQUENCE</scope>
    <source>
        <strain evidence="1">AA19_3_7</strain>
        <tissue evidence="1">Leaf</tissue>
    </source>
</reference>
<dbReference type="EMBL" id="JAMZMK010008617">
    <property type="protein sequence ID" value="KAI7739489.1"/>
    <property type="molecule type" value="Genomic_DNA"/>
</dbReference>
<proteinExistence type="predicted"/>